<dbReference type="PANTHER" id="PTHR32444:SF247">
    <property type="entry name" value="OS01G0958200 PROTEIN"/>
    <property type="match status" value="1"/>
</dbReference>
<dbReference type="Pfam" id="PF08276">
    <property type="entry name" value="PAN_2"/>
    <property type="match status" value="1"/>
</dbReference>
<dbReference type="PROSITE" id="PS50948">
    <property type="entry name" value="PAN"/>
    <property type="match status" value="1"/>
</dbReference>
<dbReference type="SMART" id="SM00473">
    <property type="entry name" value="PAN_AP"/>
    <property type="match status" value="1"/>
</dbReference>
<keyword evidence="1" id="KW-0732">Signal</keyword>
<dbReference type="InterPro" id="IPR003609">
    <property type="entry name" value="Pan_app"/>
</dbReference>
<dbReference type="Proteomes" id="UP001187471">
    <property type="component" value="Unassembled WGS sequence"/>
</dbReference>
<dbReference type="Pfam" id="PF00954">
    <property type="entry name" value="S_locus_glycop"/>
    <property type="match status" value="1"/>
</dbReference>
<dbReference type="GO" id="GO:0048544">
    <property type="term" value="P:recognition of pollen"/>
    <property type="evidence" value="ECO:0007669"/>
    <property type="project" value="InterPro"/>
</dbReference>
<evidence type="ECO:0000259" key="3">
    <source>
        <dbReference type="PROSITE" id="PS50948"/>
    </source>
</evidence>
<evidence type="ECO:0000313" key="4">
    <source>
        <dbReference type="EMBL" id="KAK2985957.1"/>
    </source>
</evidence>
<sequence>MSRIQLGGDIVLISWRSSDDPSSGTFSYGIDPTGRAEFFIWIRNSSEIHWKSGAWNGETFSSVPEMNLNYIYNFTYVSDEKSNYYTYDVYNPNITSRFVLDSSGQIRQLTWLESNQKWNLYWAEPRSSCSLNPCGAYALCNESAVSICSCLPGFEPRLPKEWGLFNFSGGCSRRNPLQCNKDKEGFLKIRQVGLPQNPQSSAVRVAELCEYACLINCSCNAYVFNGDCRLWTGDLIGTKLPATFGQDFYLKLNSFELPIPSKGSNT</sequence>
<dbReference type="EMBL" id="JAVXUO010001107">
    <property type="protein sequence ID" value="KAK2985957.1"/>
    <property type="molecule type" value="Genomic_DNA"/>
</dbReference>
<evidence type="ECO:0000256" key="2">
    <source>
        <dbReference type="ARBA" id="ARBA00023157"/>
    </source>
</evidence>
<evidence type="ECO:0000256" key="1">
    <source>
        <dbReference type="ARBA" id="ARBA00022729"/>
    </source>
</evidence>
<keyword evidence="2" id="KW-1015">Disulfide bond</keyword>
<comment type="caution">
    <text evidence="4">The sequence shown here is derived from an EMBL/GenBank/DDBJ whole genome shotgun (WGS) entry which is preliminary data.</text>
</comment>
<dbReference type="InterPro" id="IPR000858">
    <property type="entry name" value="S_locus_glycoprot_dom"/>
</dbReference>
<protein>
    <recommendedName>
        <fullName evidence="3">Apple domain-containing protein</fullName>
    </recommendedName>
</protein>
<reference evidence="4" key="1">
    <citation type="submission" date="2022-12" db="EMBL/GenBank/DDBJ databases">
        <title>Draft genome assemblies for two species of Escallonia (Escalloniales).</title>
        <authorList>
            <person name="Chanderbali A."/>
            <person name="Dervinis C."/>
            <person name="Anghel I."/>
            <person name="Soltis D."/>
            <person name="Soltis P."/>
            <person name="Zapata F."/>
        </authorList>
    </citation>
    <scope>NUCLEOTIDE SEQUENCE</scope>
    <source>
        <strain evidence="4">UCBG92.1500</strain>
        <tissue evidence="4">Leaf</tissue>
    </source>
</reference>
<name>A0AA88RBV9_9ASTE</name>
<organism evidence="4 5">
    <name type="scientific">Escallonia rubra</name>
    <dbReference type="NCBI Taxonomy" id="112253"/>
    <lineage>
        <taxon>Eukaryota</taxon>
        <taxon>Viridiplantae</taxon>
        <taxon>Streptophyta</taxon>
        <taxon>Embryophyta</taxon>
        <taxon>Tracheophyta</taxon>
        <taxon>Spermatophyta</taxon>
        <taxon>Magnoliopsida</taxon>
        <taxon>eudicotyledons</taxon>
        <taxon>Gunneridae</taxon>
        <taxon>Pentapetalae</taxon>
        <taxon>asterids</taxon>
        <taxon>campanulids</taxon>
        <taxon>Escalloniales</taxon>
        <taxon>Escalloniaceae</taxon>
        <taxon>Escallonia</taxon>
    </lineage>
</organism>
<dbReference type="CDD" id="cd01098">
    <property type="entry name" value="PAN_AP_plant"/>
    <property type="match status" value="1"/>
</dbReference>
<proteinExistence type="predicted"/>
<dbReference type="AlphaFoldDB" id="A0AA88RBV9"/>
<accession>A0AA88RBV9</accession>
<dbReference type="PANTHER" id="PTHR32444">
    <property type="entry name" value="BULB-TYPE LECTIN DOMAIN-CONTAINING PROTEIN"/>
    <property type="match status" value="1"/>
</dbReference>
<feature type="domain" description="Apple" evidence="3">
    <location>
        <begin position="179"/>
        <end position="253"/>
    </location>
</feature>
<evidence type="ECO:0000313" key="5">
    <source>
        <dbReference type="Proteomes" id="UP001187471"/>
    </source>
</evidence>
<gene>
    <name evidence="4" type="ORF">RJ640_017585</name>
</gene>
<keyword evidence="5" id="KW-1185">Reference proteome</keyword>